<keyword evidence="3" id="KW-1185">Reference proteome</keyword>
<sequence>MDYRDMIFLYGIKQINGERTISGLFHLLSGKKSSQTVQDGKLFHLSHLFGTFQGYKYASFNEKILQYEQKSWVNIEDHQYAKLTPVGFDLLKDKMEMTPIPVGIDGWRYGDISTIFWRRFTLFIQTLSHLLAGDKGFYPIQNEPEVLMWVRKHFPKTPRARYIIAKQIHTELSSLLKRLEFTNKESDMIVLSLSRYQRVGKTIQQIAEMYEMDSVECQFHYQAAIHQMMNELIKDKQSYLYRFIADIYQDNTLTESTRKTFDLISSGYTIEEVAKVRNLKASTIEDHIVELSIHVKGFQITPYINLQDQRRIIDISTQLQTRKLKDIKTALNDATSYFQIRLTLAKQSDQNDMNKGADVIVD</sequence>
<evidence type="ECO:0000313" key="2">
    <source>
        <dbReference type="EMBL" id="MCF6137612.1"/>
    </source>
</evidence>
<dbReference type="InterPro" id="IPR008308">
    <property type="entry name" value="YpbB-like"/>
</dbReference>
<reference evidence="2 3" key="1">
    <citation type="submission" date="2022-01" db="EMBL/GenBank/DDBJ databases">
        <title>Alkalihalobacillus sp. EGI L200015, a novel bacterium isolated from a salt lake sediment.</title>
        <authorList>
            <person name="Gao L."/>
            <person name="Fang B.-Z."/>
            <person name="Li W.-J."/>
        </authorList>
    </citation>
    <scope>NUCLEOTIDE SEQUENCE [LARGE SCALE GENOMIC DNA]</scope>
    <source>
        <strain evidence="2 3">KCTC 12718</strain>
    </source>
</reference>
<comment type="caution">
    <text evidence="2">The sequence shown here is derived from an EMBL/GenBank/DDBJ whole genome shotgun (WGS) entry which is preliminary data.</text>
</comment>
<dbReference type="RefSeq" id="WP_236333343.1">
    <property type="nucleotide sequence ID" value="NZ_JAKIJS010000001.1"/>
</dbReference>
<dbReference type="Pfam" id="PF14493">
    <property type="entry name" value="HTH_40"/>
    <property type="match status" value="1"/>
</dbReference>
<gene>
    <name evidence="2" type="ORF">L2716_07710</name>
</gene>
<dbReference type="PIRSF" id="PIRSF021350">
    <property type="entry name" value="UCP021350"/>
    <property type="match status" value="1"/>
</dbReference>
<evidence type="ECO:0000313" key="3">
    <source>
        <dbReference type="Proteomes" id="UP001649381"/>
    </source>
</evidence>
<name>A0ABS9GXW8_9BACL</name>
<evidence type="ECO:0000259" key="1">
    <source>
        <dbReference type="Pfam" id="PF14493"/>
    </source>
</evidence>
<dbReference type="EMBL" id="JAKIJS010000001">
    <property type="protein sequence ID" value="MCF6137612.1"/>
    <property type="molecule type" value="Genomic_DNA"/>
</dbReference>
<accession>A0ABS9GXW8</accession>
<feature type="domain" description="Helicase Helix-turn-helix" evidence="1">
    <location>
        <begin position="256"/>
        <end position="344"/>
    </location>
</feature>
<dbReference type="Proteomes" id="UP001649381">
    <property type="component" value="Unassembled WGS sequence"/>
</dbReference>
<protein>
    <submittedName>
        <fullName evidence="2">Helix-turn-helix domain-containing protein</fullName>
    </submittedName>
</protein>
<dbReference type="InterPro" id="IPR029491">
    <property type="entry name" value="Helicase_HTH"/>
</dbReference>
<organism evidence="2 3">
    <name type="scientific">Pseudalkalibacillus berkeleyi</name>
    <dbReference type="NCBI Taxonomy" id="1069813"/>
    <lineage>
        <taxon>Bacteria</taxon>
        <taxon>Bacillati</taxon>
        <taxon>Bacillota</taxon>
        <taxon>Bacilli</taxon>
        <taxon>Bacillales</taxon>
        <taxon>Fictibacillaceae</taxon>
        <taxon>Pseudalkalibacillus</taxon>
    </lineage>
</organism>
<proteinExistence type="predicted"/>